<evidence type="ECO:0000256" key="4">
    <source>
        <dbReference type="ARBA" id="ARBA00022475"/>
    </source>
</evidence>
<keyword evidence="4" id="KW-1003">Cell membrane</keyword>
<comment type="similarity">
    <text evidence="3 10">Belongs to the FliL family.</text>
</comment>
<keyword evidence="12" id="KW-1185">Reference proteome</keyword>
<dbReference type="PANTHER" id="PTHR35091:SF2">
    <property type="entry name" value="FLAGELLAR PROTEIN FLIL"/>
    <property type="match status" value="1"/>
</dbReference>
<reference evidence="11 12" key="1">
    <citation type="submission" date="2018-12" db="EMBL/GenBank/DDBJ databases">
        <authorList>
            <person name="Yang Y."/>
        </authorList>
    </citation>
    <scope>NUCLEOTIDE SEQUENCE [LARGE SCALE GENOMIC DNA]</scope>
    <source>
        <strain evidence="11 12">GSF71</strain>
    </source>
</reference>
<evidence type="ECO:0000256" key="6">
    <source>
        <dbReference type="ARBA" id="ARBA00022692"/>
    </source>
</evidence>
<dbReference type="OrthoDB" id="7304620at2"/>
<feature type="transmembrane region" description="Helical" evidence="10">
    <location>
        <begin position="31"/>
        <end position="54"/>
    </location>
</feature>
<dbReference type="Pfam" id="PF03748">
    <property type="entry name" value="FliL"/>
    <property type="match status" value="1"/>
</dbReference>
<sequence length="178" mass="19280">MNTRTGAEAAGMERLGPLAGSRRVYVLVLPLARLLLGAVALGAVVAAGIGGYWLSAGTERLERLWSPSIPAQELAQGVIDLPEMIVNLRPNSPSRFLKIGLSLAVAPAERARVDKAMPQLVDALQEFLRNLDQDDLEGSAGLHRLRTEIRRRFNLIAAQPDSNRDAVADVLLRSLLTQ</sequence>
<dbReference type="Proteomes" id="UP000280346">
    <property type="component" value="Unassembled WGS sequence"/>
</dbReference>
<keyword evidence="7 10" id="KW-0283">Flagellar rotation</keyword>
<evidence type="ECO:0000256" key="8">
    <source>
        <dbReference type="ARBA" id="ARBA00022989"/>
    </source>
</evidence>
<keyword evidence="9 10" id="KW-0472">Membrane</keyword>
<dbReference type="EMBL" id="RZIJ01000020">
    <property type="protein sequence ID" value="RUQ66594.1"/>
    <property type="molecule type" value="Genomic_DNA"/>
</dbReference>
<evidence type="ECO:0000313" key="11">
    <source>
        <dbReference type="EMBL" id="RUQ66594.1"/>
    </source>
</evidence>
<dbReference type="AlphaFoldDB" id="A0A433J402"/>
<name>A0A433J402_9PROT</name>
<comment type="function">
    <text evidence="1 10">Controls the rotational direction of flagella during chemotaxis.</text>
</comment>
<evidence type="ECO:0000313" key="12">
    <source>
        <dbReference type="Proteomes" id="UP000280346"/>
    </source>
</evidence>
<keyword evidence="11" id="KW-0969">Cilium</keyword>
<dbReference type="InterPro" id="IPR005503">
    <property type="entry name" value="FliL"/>
</dbReference>
<evidence type="ECO:0000256" key="5">
    <source>
        <dbReference type="ARBA" id="ARBA00022500"/>
    </source>
</evidence>
<evidence type="ECO:0000256" key="3">
    <source>
        <dbReference type="ARBA" id="ARBA00008281"/>
    </source>
</evidence>
<comment type="subcellular location">
    <subcellularLocation>
        <location evidence="10">Cell inner membrane</location>
    </subcellularLocation>
    <subcellularLocation>
        <location evidence="2">Cell membrane</location>
        <topology evidence="2">Single-pass membrane protein</topology>
    </subcellularLocation>
</comment>
<dbReference type="GO" id="GO:0009425">
    <property type="term" value="C:bacterial-type flagellum basal body"/>
    <property type="evidence" value="ECO:0007669"/>
    <property type="project" value="InterPro"/>
</dbReference>
<dbReference type="PANTHER" id="PTHR35091">
    <property type="entry name" value="FLAGELLAR PROTEIN FLIL"/>
    <property type="match status" value="1"/>
</dbReference>
<protein>
    <recommendedName>
        <fullName evidence="10">Flagellar protein FliL</fullName>
    </recommendedName>
</protein>
<proteinExistence type="inferred from homology"/>
<evidence type="ECO:0000256" key="2">
    <source>
        <dbReference type="ARBA" id="ARBA00004162"/>
    </source>
</evidence>
<keyword evidence="8 10" id="KW-1133">Transmembrane helix</keyword>
<dbReference type="GO" id="GO:0005886">
    <property type="term" value="C:plasma membrane"/>
    <property type="evidence" value="ECO:0007669"/>
    <property type="project" value="UniProtKB-SubCell"/>
</dbReference>
<keyword evidence="6 10" id="KW-0812">Transmembrane</keyword>
<dbReference type="GO" id="GO:0006935">
    <property type="term" value="P:chemotaxis"/>
    <property type="evidence" value="ECO:0007669"/>
    <property type="project" value="UniProtKB-KW"/>
</dbReference>
<organism evidence="11 12">
    <name type="scientific">Azospirillum doebereinerae</name>
    <dbReference type="NCBI Taxonomy" id="92933"/>
    <lineage>
        <taxon>Bacteria</taxon>
        <taxon>Pseudomonadati</taxon>
        <taxon>Pseudomonadota</taxon>
        <taxon>Alphaproteobacteria</taxon>
        <taxon>Rhodospirillales</taxon>
        <taxon>Azospirillaceae</taxon>
        <taxon>Azospirillum</taxon>
    </lineage>
</organism>
<dbReference type="GO" id="GO:0071978">
    <property type="term" value="P:bacterial-type flagellum-dependent swarming motility"/>
    <property type="evidence" value="ECO:0007669"/>
    <property type="project" value="TreeGrafter"/>
</dbReference>
<evidence type="ECO:0000256" key="1">
    <source>
        <dbReference type="ARBA" id="ARBA00002254"/>
    </source>
</evidence>
<dbReference type="RefSeq" id="WP_127002064.1">
    <property type="nucleotide sequence ID" value="NZ_CP173194.1"/>
</dbReference>
<comment type="caution">
    <text evidence="11">The sequence shown here is derived from an EMBL/GenBank/DDBJ whole genome shotgun (WGS) entry which is preliminary data.</text>
</comment>
<gene>
    <name evidence="11" type="ORF">EJ913_22465</name>
</gene>
<accession>A0A433J402</accession>
<evidence type="ECO:0000256" key="9">
    <source>
        <dbReference type="ARBA" id="ARBA00023136"/>
    </source>
</evidence>
<keyword evidence="10" id="KW-0997">Cell inner membrane</keyword>
<keyword evidence="11" id="KW-0282">Flagellum</keyword>
<evidence type="ECO:0000256" key="10">
    <source>
        <dbReference type="RuleBase" id="RU364125"/>
    </source>
</evidence>
<evidence type="ECO:0000256" key="7">
    <source>
        <dbReference type="ARBA" id="ARBA00022779"/>
    </source>
</evidence>
<keyword evidence="5 10" id="KW-0145">Chemotaxis</keyword>
<keyword evidence="11" id="KW-0966">Cell projection</keyword>